<sequence length="72" mass="8085">MWGDEMRENKMYELEVSTCEFWNELVALCLMAAGVSAQYGESGIVFPDGRLKQFTREEADNVAEIGESGVVF</sequence>
<reference evidence="3 4" key="1">
    <citation type="submission" date="2023-03" db="EMBL/GenBank/DDBJ databases">
        <title>High-quality genome of Scylla paramamosain provides insights in environmental adaptation.</title>
        <authorList>
            <person name="Zhang L."/>
        </authorList>
    </citation>
    <scope>NUCLEOTIDE SEQUENCE [LARGE SCALE GENOMIC DNA]</scope>
    <source>
        <strain evidence="3">LZ_2023a</strain>
        <tissue evidence="3">Muscle</tissue>
    </source>
</reference>
<protein>
    <submittedName>
        <fullName evidence="3">Uncharacterized protein</fullName>
    </submittedName>
</protein>
<evidence type="ECO:0000256" key="2">
    <source>
        <dbReference type="ARBA" id="ARBA00022737"/>
    </source>
</evidence>
<evidence type="ECO:0000313" key="4">
    <source>
        <dbReference type="Proteomes" id="UP001487740"/>
    </source>
</evidence>
<keyword evidence="1" id="KW-0193">Cuticle</keyword>
<comment type="caution">
    <text evidence="3">The sequence shown here is derived from an EMBL/GenBank/DDBJ whole genome shotgun (WGS) entry which is preliminary data.</text>
</comment>
<evidence type="ECO:0000256" key="1">
    <source>
        <dbReference type="ARBA" id="ARBA00022460"/>
    </source>
</evidence>
<keyword evidence="2" id="KW-0677">Repeat</keyword>
<dbReference type="InterPro" id="IPR012539">
    <property type="entry name" value="Cuticle_1"/>
</dbReference>
<keyword evidence="4" id="KW-1185">Reference proteome</keyword>
<evidence type="ECO:0000313" key="3">
    <source>
        <dbReference type="EMBL" id="KAK8393637.1"/>
    </source>
</evidence>
<dbReference type="EMBL" id="JARAKH010000020">
    <property type="protein sequence ID" value="KAK8393637.1"/>
    <property type="molecule type" value="Genomic_DNA"/>
</dbReference>
<organism evidence="3 4">
    <name type="scientific">Scylla paramamosain</name>
    <name type="common">Mud crab</name>
    <dbReference type="NCBI Taxonomy" id="85552"/>
    <lineage>
        <taxon>Eukaryota</taxon>
        <taxon>Metazoa</taxon>
        <taxon>Ecdysozoa</taxon>
        <taxon>Arthropoda</taxon>
        <taxon>Crustacea</taxon>
        <taxon>Multicrustacea</taxon>
        <taxon>Malacostraca</taxon>
        <taxon>Eumalacostraca</taxon>
        <taxon>Eucarida</taxon>
        <taxon>Decapoda</taxon>
        <taxon>Pleocyemata</taxon>
        <taxon>Brachyura</taxon>
        <taxon>Eubrachyura</taxon>
        <taxon>Portunoidea</taxon>
        <taxon>Portunidae</taxon>
        <taxon>Portuninae</taxon>
        <taxon>Scylla</taxon>
    </lineage>
</organism>
<name>A0AAW0U4E2_SCYPA</name>
<dbReference type="GO" id="GO:0042302">
    <property type="term" value="F:structural constituent of cuticle"/>
    <property type="evidence" value="ECO:0007669"/>
    <property type="project" value="UniProtKB-KW"/>
</dbReference>
<dbReference type="AlphaFoldDB" id="A0AAW0U4E2"/>
<accession>A0AAW0U4E2</accession>
<proteinExistence type="predicted"/>
<dbReference type="Proteomes" id="UP001487740">
    <property type="component" value="Unassembled WGS sequence"/>
</dbReference>
<dbReference type="Pfam" id="PF08140">
    <property type="entry name" value="Cuticle_1"/>
    <property type="match status" value="1"/>
</dbReference>
<gene>
    <name evidence="3" type="ORF">O3P69_006750</name>
</gene>